<gene>
    <name evidence="2" type="ORF">F2Q69_00037030</name>
</gene>
<evidence type="ECO:0000256" key="1">
    <source>
        <dbReference type="SAM" id="Phobius"/>
    </source>
</evidence>
<dbReference type="EMBL" id="QGKX02000004">
    <property type="protein sequence ID" value="KAF3600501.1"/>
    <property type="molecule type" value="Genomic_DNA"/>
</dbReference>
<keyword evidence="1" id="KW-1133">Transmembrane helix</keyword>
<dbReference type="AlphaFoldDB" id="A0A8S9SG95"/>
<evidence type="ECO:0000313" key="2">
    <source>
        <dbReference type="EMBL" id="KAF3600501.1"/>
    </source>
</evidence>
<proteinExistence type="predicted"/>
<dbReference type="Proteomes" id="UP000712600">
    <property type="component" value="Unassembled WGS sequence"/>
</dbReference>
<organism evidence="2 3">
    <name type="scientific">Brassica cretica</name>
    <name type="common">Mustard</name>
    <dbReference type="NCBI Taxonomy" id="69181"/>
    <lineage>
        <taxon>Eukaryota</taxon>
        <taxon>Viridiplantae</taxon>
        <taxon>Streptophyta</taxon>
        <taxon>Embryophyta</taxon>
        <taxon>Tracheophyta</taxon>
        <taxon>Spermatophyta</taxon>
        <taxon>Magnoliopsida</taxon>
        <taxon>eudicotyledons</taxon>
        <taxon>Gunneridae</taxon>
        <taxon>Pentapetalae</taxon>
        <taxon>rosids</taxon>
        <taxon>malvids</taxon>
        <taxon>Brassicales</taxon>
        <taxon>Brassicaceae</taxon>
        <taxon>Brassiceae</taxon>
        <taxon>Brassica</taxon>
    </lineage>
</organism>
<evidence type="ECO:0000313" key="3">
    <source>
        <dbReference type="Proteomes" id="UP000712600"/>
    </source>
</evidence>
<reference evidence="2" key="1">
    <citation type="submission" date="2019-12" db="EMBL/GenBank/DDBJ databases">
        <title>Genome sequencing and annotation of Brassica cretica.</title>
        <authorList>
            <person name="Studholme D.J."/>
            <person name="Sarris P."/>
        </authorList>
    </citation>
    <scope>NUCLEOTIDE SEQUENCE</scope>
    <source>
        <strain evidence="2">PFS-109/04</strain>
        <tissue evidence="2">Leaf</tissue>
    </source>
</reference>
<sequence>MRIQKRTQGRTIFRPDRSLRSEWRVGLSSVATHTFRSLRSDRAVFVLGRYVTTELCNRLVALPFSAINLGVFCGSWENKFYPSEMFLENVFWQNPYALRFLLFGNEPNLRGLIRFIVSLYALAICAVAAGVFLPALL</sequence>
<comment type="caution">
    <text evidence="2">The sequence shown here is derived from an EMBL/GenBank/DDBJ whole genome shotgun (WGS) entry which is preliminary data.</text>
</comment>
<accession>A0A8S9SG95</accession>
<keyword evidence="1" id="KW-0812">Transmembrane</keyword>
<keyword evidence="1" id="KW-0472">Membrane</keyword>
<feature type="transmembrane region" description="Helical" evidence="1">
    <location>
        <begin position="112"/>
        <end position="136"/>
    </location>
</feature>
<name>A0A8S9SG95_BRACR</name>
<protein>
    <submittedName>
        <fullName evidence="2">Uncharacterized protein</fullName>
    </submittedName>
</protein>